<accession>A0A9W6HZG9</accession>
<proteinExistence type="inferred from homology"/>
<keyword evidence="1 6" id="KW-0285">Flavoprotein</keyword>
<dbReference type="InterPro" id="IPR003680">
    <property type="entry name" value="Flavodoxin_fold"/>
</dbReference>
<dbReference type="SUPFAM" id="SSF52218">
    <property type="entry name" value="Flavoproteins"/>
    <property type="match status" value="1"/>
</dbReference>
<sequence length="236" mass="25418">MMSLLHLDSSADHFDDSVSRRLTALFADTWRRLHGTAGYRYRDLAAEPVPPVTSAYATLGRRVERHGVVPAAGVTALAEDPAERREWALTLPLVTEVLAVDTVLLGVPMYNFSVPATLKAWIDRVSFPGAFTDPDGGGSLLGRTRVVVVTARGGAYGPGTPREAFDFQTPYLRAYFGNLGVTEENLSFVHAELTRAGDVPELGRFRTLAADSLTAARTAVIVLASRLANADTATMT</sequence>
<dbReference type="GO" id="GO:0010181">
    <property type="term" value="F:FMN binding"/>
    <property type="evidence" value="ECO:0007669"/>
    <property type="project" value="UniProtKB-UniRule"/>
</dbReference>
<dbReference type="InterPro" id="IPR029039">
    <property type="entry name" value="Flavoprotein-like_sf"/>
</dbReference>
<dbReference type="HAMAP" id="MF_01216">
    <property type="entry name" value="Azoreductase_type1"/>
    <property type="match status" value="1"/>
</dbReference>
<comment type="function">
    <text evidence="6">Also exhibits azoreductase activity. Catalyzes the reductive cleavage of the azo bond in aromatic azo compounds to the corresponding amines.</text>
</comment>
<feature type="binding site" evidence="6">
    <location>
        <begin position="109"/>
        <end position="112"/>
    </location>
    <ligand>
        <name>FMN</name>
        <dbReference type="ChEBI" id="CHEBI:58210"/>
    </ligand>
</feature>
<comment type="caution">
    <text evidence="8">The sequence shown here is derived from an EMBL/GenBank/DDBJ whole genome shotgun (WGS) entry which is preliminary data.</text>
</comment>
<dbReference type="EC" id="1.7.1.17" evidence="6"/>
<organism evidence="8 9">
    <name type="scientific">Streptosporangium carneum</name>
    <dbReference type="NCBI Taxonomy" id="47481"/>
    <lineage>
        <taxon>Bacteria</taxon>
        <taxon>Bacillati</taxon>
        <taxon>Actinomycetota</taxon>
        <taxon>Actinomycetes</taxon>
        <taxon>Streptosporangiales</taxon>
        <taxon>Streptosporangiaceae</taxon>
        <taxon>Streptosporangium</taxon>
    </lineage>
</organism>
<keyword evidence="4 6" id="KW-0520">NAD</keyword>
<feature type="domain" description="Flavodoxin-like fold" evidence="7">
    <location>
        <begin position="2"/>
        <end position="189"/>
    </location>
</feature>
<comment type="catalytic activity">
    <reaction evidence="5">
        <text>N,N-dimethyl-1,4-phenylenediamine + anthranilate + 2 NAD(+) = 2-(4-dimethylaminophenyl)diazenylbenzoate + 2 NADH + 2 H(+)</text>
        <dbReference type="Rhea" id="RHEA:55872"/>
        <dbReference type="ChEBI" id="CHEBI:15378"/>
        <dbReference type="ChEBI" id="CHEBI:15783"/>
        <dbReference type="ChEBI" id="CHEBI:16567"/>
        <dbReference type="ChEBI" id="CHEBI:57540"/>
        <dbReference type="ChEBI" id="CHEBI:57945"/>
        <dbReference type="ChEBI" id="CHEBI:71579"/>
        <dbReference type="EC" id="1.7.1.17"/>
    </reaction>
    <physiologicalReaction direction="right-to-left" evidence="5">
        <dbReference type="Rhea" id="RHEA:55874"/>
    </physiologicalReaction>
</comment>
<protein>
    <recommendedName>
        <fullName evidence="6">FMN dependent NADH:quinone oxidoreductase</fullName>
        <ecNumber evidence="6">1.6.5.-</ecNumber>
    </recommendedName>
    <alternativeName>
        <fullName evidence="6">Azo-dye reductase</fullName>
    </alternativeName>
    <alternativeName>
        <fullName evidence="6">FMN-dependent NADH-azo compound oxidoreductase</fullName>
    </alternativeName>
    <alternativeName>
        <fullName evidence="6">FMN-dependent NADH-azoreductase</fullName>
        <ecNumber evidence="6">1.7.1.17</ecNumber>
    </alternativeName>
</protein>
<comment type="catalytic activity">
    <reaction evidence="6">
        <text>2 a quinone + NADH + H(+) = 2 a 1,4-benzosemiquinone + NAD(+)</text>
        <dbReference type="Rhea" id="RHEA:65952"/>
        <dbReference type="ChEBI" id="CHEBI:15378"/>
        <dbReference type="ChEBI" id="CHEBI:57540"/>
        <dbReference type="ChEBI" id="CHEBI:57945"/>
        <dbReference type="ChEBI" id="CHEBI:132124"/>
        <dbReference type="ChEBI" id="CHEBI:134225"/>
    </reaction>
</comment>
<evidence type="ECO:0000313" key="9">
    <source>
        <dbReference type="Proteomes" id="UP001143474"/>
    </source>
</evidence>
<dbReference type="AlphaFoldDB" id="A0A9W6HZG9"/>
<evidence type="ECO:0000256" key="5">
    <source>
        <dbReference type="ARBA" id="ARBA00048542"/>
    </source>
</evidence>
<feature type="binding site" evidence="6">
    <location>
        <begin position="17"/>
        <end position="19"/>
    </location>
    <ligand>
        <name>FMN</name>
        <dbReference type="ChEBI" id="CHEBI:58210"/>
    </ligand>
</feature>
<comment type="caution">
    <text evidence="6">Lacks conserved residue(s) required for the propagation of feature annotation.</text>
</comment>
<dbReference type="GO" id="GO:0016655">
    <property type="term" value="F:oxidoreductase activity, acting on NAD(P)H, quinone or similar compound as acceptor"/>
    <property type="evidence" value="ECO:0007669"/>
    <property type="project" value="InterPro"/>
</dbReference>
<dbReference type="EMBL" id="BSEV01000002">
    <property type="protein sequence ID" value="GLK08408.1"/>
    <property type="molecule type" value="Genomic_DNA"/>
</dbReference>
<dbReference type="PANTHER" id="PTHR43741">
    <property type="entry name" value="FMN-DEPENDENT NADH-AZOREDUCTASE 1"/>
    <property type="match status" value="1"/>
</dbReference>
<dbReference type="InterPro" id="IPR050104">
    <property type="entry name" value="FMN-dep_NADH:Q_OxRdtase_AzoR1"/>
</dbReference>
<dbReference type="GO" id="GO:0009055">
    <property type="term" value="F:electron transfer activity"/>
    <property type="evidence" value="ECO:0007669"/>
    <property type="project" value="UniProtKB-UniRule"/>
</dbReference>
<gene>
    <name evidence="8" type="primary">acpD_1</name>
    <name evidence="6" type="synonym">azoR</name>
    <name evidence="8" type="ORF">GCM10017600_18130</name>
</gene>
<evidence type="ECO:0000313" key="8">
    <source>
        <dbReference type="EMBL" id="GLK08408.1"/>
    </source>
</evidence>
<keyword evidence="9" id="KW-1185">Reference proteome</keyword>
<comment type="subunit">
    <text evidence="6">Homodimer.</text>
</comment>
<comment type="function">
    <text evidence="6">Quinone reductase that provides resistance to thiol-specific stress caused by electrophilic quinones.</text>
</comment>
<keyword evidence="3 6" id="KW-0560">Oxidoreductase</keyword>
<evidence type="ECO:0000256" key="6">
    <source>
        <dbReference type="HAMAP-Rule" id="MF_01216"/>
    </source>
</evidence>
<dbReference type="Pfam" id="PF02525">
    <property type="entry name" value="Flavodoxin_2"/>
    <property type="match status" value="1"/>
</dbReference>
<evidence type="ECO:0000259" key="7">
    <source>
        <dbReference type="Pfam" id="PF02525"/>
    </source>
</evidence>
<name>A0A9W6HZG9_9ACTN</name>
<comment type="cofactor">
    <cofactor evidence="6">
        <name>FMN</name>
        <dbReference type="ChEBI" id="CHEBI:58210"/>
    </cofactor>
    <text evidence="6">Binds 1 FMN per subunit.</text>
</comment>
<keyword evidence="2 6" id="KW-0288">FMN</keyword>
<feature type="binding site" evidence="6">
    <location>
        <position position="10"/>
    </location>
    <ligand>
        <name>FMN</name>
        <dbReference type="ChEBI" id="CHEBI:58210"/>
    </ligand>
</feature>
<dbReference type="RefSeq" id="WP_271216899.1">
    <property type="nucleotide sequence ID" value="NZ_BAAAVD010000044.1"/>
</dbReference>
<evidence type="ECO:0000256" key="1">
    <source>
        <dbReference type="ARBA" id="ARBA00022630"/>
    </source>
</evidence>
<dbReference type="EC" id="1.6.5.-" evidence="6"/>
<evidence type="ECO:0000256" key="2">
    <source>
        <dbReference type="ARBA" id="ARBA00022643"/>
    </source>
</evidence>
<dbReference type="InterPro" id="IPR023048">
    <property type="entry name" value="NADH:quinone_OxRdtase_FMN_depd"/>
</dbReference>
<evidence type="ECO:0000256" key="4">
    <source>
        <dbReference type="ARBA" id="ARBA00023027"/>
    </source>
</evidence>
<evidence type="ECO:0000256" key="3">
    <source>
        <dbReference type="ARBA" id="ARBA00023002"/>
    </source>
</evidence>
<dbReference type="GO" id="GO:0016652">
    <property type="term" value="F:oxidoreductase activity, acting on NAD(P)H as acceptor"/>
    <property type="evidence" value="ECO:0007669"/>
    <property type="project" value="UniProtKB-UniRule"/>
</dbReference>
<dbReference type="Proteomes" id="UP001143474">
    <property type="component" value="Unassembled WGS sequence"/>
</dbReference>
<comment type="similarity">
    <text evidence="6">Belongs to the azoreductase type 1 family.</text>
</comment>
<reference evidence="8" key="2">
    <citation type="submission" date="2023-01" db="EMBL/GenBank/DDBJ databases">
        <authorList>
            <person name="Sun Q."/>
            <person name="Evtushenko L."/>
        </authorList>
    </citation>
    <scope>NUCLEOTIDE SEQUENCE</scope>
    <source>
        <strain evidence="8">VKM Ac-2007</strain>
    </source>
</reference>
<dbReference type="Gene3D" id="3.40.50.360">
    <property type="match status" value="1"/>
</dbReference>
<reference evidence="8" key="1">
    <citation type="journal article" date="2014" name="Int. J. Syst. Evol. Microbiol.">
        <title>Complete genome sequence of Corynebacterium casei LMG S-19264T (=DSM 44701T), isolated from a smear-ripened cheese.</title>
        <authorList>
            <consortium name="US DOE Joint Genome Institute (JGI-PGF)"/>
            <person name="Walter F."/>
            <person name="Albersmeier A."/>
            <person name="Kalinowski J."/>
            <person name="Ruckert C."/>
        </authorList>
    </citation>
    <scope>NUCLEOTIDE SEQUENCE</scope>
    <source>
        <strain evidence="8">VKM Ac-2007</strain>
    </source>
</reference>
<dbReference type="PANTHER" id="PTHR43741:SF4">
    <property type="entry name" value="FMN-DEPENDENT NADH:QUINONE OXIDOREDUCTASE"/>
    <property type="match status" value="1"/>
</dbReference>